<dbReference type="Gene3D" id="3.40.190.10">
    <property type="entry name" value="Periplasmic binding protein-like II"/>
    <property type="match status" value="2"/>
</dbReference>
<feature type="signal peptide" evidence="7">
    <location>
        <begin position="1"/>
        <end position="30"/>
    </location>
</feature>
<evidence type="ECO:0000256" key="7">
    <source>
        <dbReference type="SAM" id="SignalP"/>
    </source>
</evidence>
<evidence type="ECO:0000256" key="2">
    <source>
        <dbReference type="ARBA" id="ARBA00010742"/>
    </source>
</evidence>
<dbReference type="GO" id="GO:0042597">
    <property type="term" value="C:periplasmic space"/>
    <property type="evidence" value="ECO:0007669"/>
    <property type="project" value="UniProtKB-SubCell"/>
</dbReference>
<dbReference type="Proteomes" id="UP000316225">
    <property type="component" value="Unassembled WGS sequence"/>
</dbReference>
<keyword evidence="10" id="KW-1185">Reference proteome</keyword>
<dbReference type="SUPFAM" id="SSF53850">
    <property type="entry name" value="Periplasmic binding protein-like II"/>
    <property type="match status" value="1"/>
</dbReference>
<dbReference type="PANTHER" id="PTHR30024:SF42">
    <property type="entry name" value="ALIPHATIC SULFONATES-BINDING PROTEIN-RELATED"/>
    <property type="match status" value="1"/>
</dbReference>
<organism evidence="9 10">
    <name type="scientific">Paracoccus sulfuroxidans</name>
    <dbReference type="NCBI Taxonomy" id="384678"/>
    <lineage>
        <taxon>Bacteria</taxon>
        <taxon>Pseudomonadati</taxon>
        <taxon>Pseudomonadota</taxon>
        <taxon>Alphaproteobacteria</taxon>
        <taxon>Rhodobacterales</taxon>
        <taxon>Paracoccaceae</taxon>
        <taxon>Paracoccus</taxon>
    </lineage>
</organism>
<reference evidence="9 10" key="1">
    <citation type="journal article" date="2015" name="Stand. Genomic Sci.">
        <title>Genomic Encyclopedia of Bacterial and Archaeal Type Strains, Phase III: the genomes of soil and plant-associated and newly described type strains.</title>
        <authorList>
            <person name="Whitman W.B."/>
            <person name="Woyke T."/>
            <person name="Klenk H.P."/>
            <person name="Zhou Y."/>
            <person name="Lilburn T.G."/>
            <person name="Beck B.J."/>
            <person name="De Vos P."/>
            <person name="Vandamme P."/>
            <person name="Eisen J.A."/>
            <person name="Garrity G."/>
            <person name="Hugenholtz P."/>
            <person name="Kyrpides N.C."/>
        </authorList>
    </citation>
    <scope>NUCLEOTIDE SEQUENCE [LARGE SCALE GENOMIC DNA]</scope>
    <source>
        <strain evidence="9 10">CGMCC 1.5364</strain>
    </source>
</reference>
<dbReference type="AlphaFoldDB" id="A0A562NUI5"/>
<accession>A0A562NUI5</accession>
<dbReference type="OrthoDB" id="7374754at2"/>
<evidence type="ECO:0000256" key="1">
    <source>
        <dbReference type="ARBA" id="ARBA00004418"/>
    </source>
</evidence>
<keyword evidence="3" id="KW-0813">Transport</keyword>
<dbReference type="NCBIfam" id="TIGR01728">
    <property type="entry name" value="SsuA_fam"/>
    <property type="match status" value="1"/>
</dbReference>
<sequence length="325" mass="34277">MTIKLTRRAALGLGAGMGAALLASPAILQAAPAKVLRVGWQKGGLLGLVKGSGAFEKAFADQGIAVSWAEFTSGPPLLEALSANALDFGYTGNVPPIFAHAARGNLVFVGAGKGSLEGHAILVPTDSPIQTLAELKGQKLAFKRGSSAHYATIKLLETVGLTLDDIQPQDLSPPDAIAAFDAKAIGAWTIWDPYFAMAEARPNTRVLSTTEELGAEYNFYSANGDYARENPELIRKAVEVVAQTGEAGQANLPETVRVFAEATGLSEEIMNRSLTRKGANLGGVSFVRPEHVAYEQGVADVFFDLGIIPRKLDIASVVWTPETSS</sequence>
<gene>
    <name evidence="9" type="ORF">IQ24_01141</name>
</gene>
<dbReference type="RefSeq" id="WP_145396851.1">
    <property type="nucleotide sequence ID" value="NZ_VLKU01000003.1"/>
</dbReference>
<evidence type="ECO:0000259" key="8">
    <source>
        <dbReference type="SMART" id="SM00062"/>
    </source>
</evidence>
<dbReference type="InterPro" id="IPR006311">
    <property type="entry name" value="TAT_signal"/>
</dbReference>
<dbReference type="InterPro" id="IPR001638">
    <property type="entry name" value="Solute-binding_3/MltF_N"/>
</dbReference>
<dbReference type="FunFam" id="3.40.190.10:FF:000050">
    <property type="entry name" value="Sulfonate ABC transporter substrate-binding protein"/>
    <property type="match status" value="1"/>
</dbReference>
<comment type="function">
    <text evidence="5">Part of a binding-protein-dependent transport system for aliphatic sulfonates. Putative binding protein.</text>
</comment>
<dbReference type="GO" id="GO:0042626">
    <property type="term" value="F:ATPase-coupled transmembrane transporter activity"/>
    <property type="evidence" value="ECO:0007669"/>
    <property type="project" value="InterPro"/>
</dbReference>
<dbReference type="EMBL" id="VLKU01000003">
    <property type="protein sequence ID" value="TWI35783.1"/>
    <property type="molecule type" value="Genomic_DNA"/>
</dbReference>
<evidence type="ECO:0000256" key="4">
    <source>
        <dbReference type="ARBA" id="ARBA00022729"/>
    </source>
</evidence>
<evidence type="ECO:0000313" key="9">
    <source>
        <dbReference type="EMBL" id="TWI35783.1"/>
    </source>
</evidence>
<dbReference type="PANTHER" id="PTHR30024">
    <property type="entry name" value="ALIPHATIC SULFONATES-BINDING PROTEIN-RELATED"/>
    <property type="match status" value="1"/>
</dbReference>
<name>A0A562NUI5_9RHOB</name>
<dbReference type="PROSITE" id="PS51318">
    <property type="entry name" value="TAT"/>
    <property type="match status" value="1"/>
</dbReference>
<comment type="similarity">
    <text evidence="2">Belongs to the bacterial solute-binding protein SsuA/TauA family.</text>
</comment>
<evidence type="ECO:0000313" key="10">
    <source>
        <dbReference type="Proteomes" id="UP000316225"/>
    </source>
</evidence>
<dbReference type="Pfam" id="PF09084">
    <property type="entry name" value="NMT1"/>
    <property type="match status" value="1"/>
</dbReference>
<keyword evidence="4 7" id="KW-0732">Signal</keyword>
<dbReference type="InterPro" id="IPR015168">
    <property type="entry name" value="SsuA/THI5"/>
</dbReference>
<dbReference type="SMART" id="SM00062">
    <property type="entry name" value="PBPb"/>
    <property type="match status" value="1"/>
</dbReference>
<evidence type="ECO:0000256" key="6">
    <source>
        <dbReference type="ARBA" id="ARBA00070228"/>
    </source>
</evidence>
<comment type="caution">
    <text evidence="9">The sequence shown here is derived from an EMBL/GenBank/DDBJ whole genome shotgun (WGS) entry which is preliminary data.</text>
</comment>
<dbReference type="InterPro" id="IPR010067">
    <property type="entry name" value="ABC_SsuA_sub-bd"/>
</dbReference>
<proteinExistence type="inferred from homology"/>
<feature type="chain" id="PRO_5022002921" description="Putative aliphatic sulfonates-binding protein" evidence="7">
    <location>
        <begin position="31"/>
        <end position="325"/>
    </location>
</feature>
<evidence type="ECO:0000256" key="5">
    <source>
        <dbReference type="ARBA" id="ARBA00055538"/>
    </source>
</evidence>
<dbReference type="GO" id="GO:0016020">
    <property type="term" value="C:membrane"/>
    <property type="evidence" value="ECO:0007669"/>
    <property type="project" value="InterPro"/>
</dbReference>
<protein>
    <recommendedName>
        <fullName evidence="6">Putative aliphatic sulfonates-binding protein</fullName>
    </recommendedName>
</protein>
<comment type="subcellular location">
    <subcellularLocation>
        <location evidence="1">Periplasm</location>
    </subcellularLocation>
</comment>
<feature type="domain" description="Solute-binding protein family 3/N-terminal" evidence="8">
    <location>
        <begin position="35"/>
        <end position="255"/>
    </location>
</feature>
<evidence type="ECO:0000256" key="3">
    <source>
        <dbReference type="ARBA" id="ARBA00022448"/>
    </source>
</evidence>